<dbReference type="Pfam" id="PF07494">
    <property type="entry name" value="Reg_prop"/>
    <property type="match status" value="1"/>
</dbReference>
<dbReference type="InterPro" id="IPR050640">
    <property type="entry name" value="Bact_2-comp_sensor_kinase"/>
</dbReference>
<dbReference type="InterPro" id="IPR011123">
    <property type="entry name" value="Y_Y_Y"/>
</dbReference>
<dbReference type="InterPro" id="IPR036890">
    <property type="entry name" value="HATPase_C_sf"/>
</dbReference>
<name>A0ABS5JYF6_9BACT</name>
<dbReference type="Gene3D" id="2.60.40.10">
    <property type="entry name" value="Immunoglobulins"/>
    <property type="match status" value="1"/>
</dbReference>
<dbReference type="SUPFAM" id="SSF63829">
    <property type="entry name" value="Calcium-dependent phosphotriesterase"/>
    <property type="match status" value="2"/>
</dbReference>
<evidence type="ECO:0000259" key="2">
    <source>
        <dbReference type="Pfam" id="PF06580"/>
    </source>
</evidence>
<keyword evidence="1" id="KW-1133">Transmembrane helix</keyword>
<keyword evidence="1" id="KW-0472">Membrane</keyword>
<dbReference type="RefSeq" id="WP_212217171.1">
    <property type="nucleotide sequence ID" value="NZ_JAGUCO010000016.1"/>
</dbReference>
<sequence length="973" mass="112342">MKGIIILILYLFSLVSLFGKDLPYRIYNTHNGLPQIQVTAVYQDNYGYVWVGTKAGLAQFNGEHFHQYLGNEYIYSIDSDALGNVFVKASSGVYKFDGAQFRLMNSINEPFQLMVADSCYFIYSKDWIEHYCNDTLVEQYQVGVDFSVGGVESVVYDPKLKLLYCTDFVSNEVFRIKANKLLKIYTAPKGWKVNVGRLSHNIPVILLNNENEVKCLSLPNGELLFTFRYANNEIKNVKVNSLPVQSYLLNYMYDYFLLDSATNRANKLQLDFIKAPYPVIIDKDNQLWAGSDNGLYQIWEDPFEVYPESFMKDFWTLIQSDEGNLYGAAFKQGLYLLDMERKAKKEITATGFYNHKETDYYYGASKDKNGNLYFPTHYGLVKYNQKQTIKLNTGIVLVTCYDAFSDRIIFGQENGLGFLDVNGQIEYIKDETKSKIKSHPSAIEFSGDTLIWIGTGRSLAVYDRKKNTFFNSEELFADGPTAGIISMAKDHKDNIWMGGREGLWIFDSGEKKFKKVPLLHSGYITAIMAYSEDKLLLGTTRELMVFKLDEYLNNEKLIIKTYNFRNGLLAQEIAQNGFIKWDDKVLFPSTTNTTAINPEQVRFYSEFFNVEITHYNNTPITYAMRKLGQPLLLSNHENDLELDFETVGFGLPTMPEYRYRLKGVNKDWSEWSRQNYAVYHNLSSGKYTFEVMVKPAFVSGIEDFKTSSINIVVQLPFYKEPHFYKYAFFVLLLLGLIIAYISRSRYLFKVKAIEQERKKRYLEIASLQANLNPHFIFNLLASVQNLVTQHKPELANQYIIKFSRLIRAYMEATIKSSQVMDQSQEKNEISIKDEVDLLKMYIEFEQIKYRAKAFDYELEVSDPDLLNKTIPPMIIQPFVENAIKHGLYPANKDGKLVIQITSDHEALICTITDNGIGRKKSEELKKDSIKVYESRGIELIQKRIDILNELGYNIRIRYEDPDLGGTKVIITFN</sequence>
<dbReference type="InterPro" id="IPR015943">
    <property type="entry name" value="WD40/YVTN_repeat-like_dom_sf"/>
</dbReference>
<protein>
    <submittedName>
        <fullName evidence="4">Histidine kinase</fullName>
    </submittedName>
</protein>
<dbReference type="PANTHER" id="PTHR34220">
    <property type="entry name" value="SENSOR HISTIDINE KINASE YPDA"/>
    <property type="match status" value="1"/>
</dbReference>
<keyword evidence="5" id="KW-1185">Reference proteome</keyword>
<dbReference type="Pfam" id="PF07495">
    <property type="entry name" value="Y_Y_Y"/>
    <property type="match status" value="1"/>
</dbReference>
<keyword evidence="4" id="KW-0418">Kinase</keyword>
<dbReference type="InterPro" id="IPR010559">
    <property type="entry name" value="Sig_transdc_His_kin_internal"/>
</dbReference>
<dbReference type="Proteomes" id="UP000708576">
    <property type="component" value="Unassembled WGS sequence"/>
</dbReference>
<reference evidence="4 5" key="1">
    <citation type="journal article" date="2015" name="Int. J. Syst. Evol. Microbiol.">
        <title>Carboxylicivirga linearis sp. nov., isolated from a sea cucumber culture pond.</title>
        <authorList>
            <person name="Wang F.Q."/>
            <person name="Zhou Y.X."/>
            <person name="Lin X.Z."/>
            <person name="Chen G.J."/>
            <person name="Du Z.J."/>
        </authorList>
    </citation>
    <scope>NUCLEOTIDE SEQUENCE [LARGE SCALE GENOMIC DNA]</scope>
    <source>
        <strain evidence="4 5">FB218</strain>
    </source>
</reference>
<evidence type="ECO:0000313" key="4">
    <source>
        <dbReference type="EMBL" id="MBS2099932.1"/>
    </source>
</evidence>
<accession>A0ABS5JYF6</accession>
<dbReference type="GO" id="GO:0016301">
    <property type="term" value="F:kinase activity"/>
    <property type="evidence" value="ECO:0007669"/>
    <property type="project" value="UniProtKB-KW"/>
</dbReference>
<dbReference type="SUPFAM" id="SSF55874">
    <property type="entry name" value="ATPase domain of HSP90 chaperone/DNA topoisomerase II/histidine kinase"/>
    <property type="match status" value="1"/>
</dbReference>
<dbReference type="Gene3D" id="3.30.565.10">
    <property type="entry name" value="Histidine kinase-like ATPase, C-terminal domain"/>
    <property type="match status" value="1"/>
</dbReference>
<keyword evidence="1" id="KW-0812">Transmembrane</keyword>
<evidence type="ECO:0000313" key="5">
    <source>
        <dbReference type="Proteomes" id="UP000708576"/>
    </source>
</evidence>
<dbReference type="EMBL" id="JAGUCO010000016">
    <property type="protein sequence ID" value="MBS2099932.1"/>
    <property type="molecule type" value="Genomic_DNA"/>
</dbReference>
<feature type="domain" description="Signal transduction histidine kinase internal region" evidence="2">
    <location>
        <begin position="763"/>
        <end position="851"/>
    </location>
</feature>
<dbReference type="InterPro" id="IPR011110">
    <property type="entry name" value="Reg_prop"/>
</dbReference>
<dbReference type="Gene3D" id="2.130.10.10">
    <property type="entry name" value="YVTN repeat-like/Quinoprotein amine dehydrogenase"/>
    <property type="match status" value="3"/>
</dbReference>
<evidence type="ECO:0000259" key="3">
    <source>
        <dbReference type="Pfam" id="PF07495"/>
    </source>
</evidence>
<gene>
    <name evidence="4" type="ORF">KEM10_16710</name>
</gene>
<comment type="caution">
    <text evidence="4">The sequence shown here is derived from an EMBL/GenBank/DDBJ whole genome shotgun (WGS) entry which is preliminary data.</text>
</comment>
<proteinExistence type="predicted"/>
<keyword evidence="4" id="KW-0808">Transferase</keyword>
<dbReference type="Pfam" id="PF06580">
    <property type="entry name" value="His_kinase"/>
    <property type="match status" value="1"/>
</dbReference>
<organism evidence="4 5">
    <name type="scientific">Carboxylicivirga linearis</name>
    <dbReference type="NCBI Taxonomy" id="1628157"/>
    <lineage>
        <taxon>Bacteria</taxon>
        <taxon>Pseudomonadati</taxon>
        <taxon>Bacteroidota</taxon>
        <taxon>Bacteroidia</taxon>
        <taxon>Marinilabiliales</taxon>
        <taxon>Marinilabiliaceae</taxon>
        <taxon>Carboxylicivirga</taxon>
    </lineage>
</organism>
<evidence type="ECO:0000256" key="1">
    <source>
        <dbReference type="SAM" id="Phobius"/>
    </source>
</evidence>
<dbReference type="InterPro" id="IPR013783">
    <property type="entry name" value="Ig-like_fold"/>
</dbReference>
<feature type="domain" description="Two component regulator three Y" evidence="3">
    <location>
        <begin position="649"/>
        <end position="712"/>
    </location>
</feature>
<dbReference type="PANTHER" id="PTHR34220:SF7">
    <property type="entry name" value="SENSOR HISTIDINE KINASE YPDA"/>
    <property type="match status" value="1"/>
</dbReference>
<feature type="transmembrane region" description="Helical" evidence="1">
    <location>
        <begin position="723"/>
        <end position="741"/>
    </location>
</feature>